<reference evidence="9 10" key="1">
    <citation type="submission" date="2020-04" db="EMBL/GenBank/DDBJ databases">
        <title>Genome sequence of Streptomyces galbus strain I339.</title>
        <authorList>
            <person name="Silva E.A.N."/>
            <person name="Merces M."/>
            <person name="Castelo Branco A.P.O.T."/>
            <person name="Vasconcelos P.C."/>
            <person name="Costa N.P."/>
            <person name="Marinho G.C.S."/>
            <person name="Oliveira C.J.B."/>
            <person name="Araujo D."/>
            <person name="Rodrigues Junior V.S."/>
            <person name="Almeida R."/>
            <person name="Silva Filho U.R."/>
            <person name="Andrade A.S.A."/>
            <person name="Cibulski S.P."/>
        </authorList>
    </citation>
    <scope>NUCLEOTIDE SEQUENCE [LARGE SCALE GENOMIC DNA]</scope>
    <source>
        <strain evidence="9 10">I339</strain>
    </source>
</reference>
<gene>
    <name evidence="9" type="ORF">HF200_03995</name>
</gene>
<dbReference type="SUPFAM" id="SSF88659">
    <property type="entry name" value="Sigma3 and sigma4 domains of RNA polymerase sigma factors"/>
    <property type="match status" value="1"/>
</dbReference>
<keyword evidence="10" id="KW-1185">Reference proteome</keyword>
<dbReference type="Pfam" id="PF04542">
    <property type="entry name" value="Sigma70_r2"/>
    <property type="match status" value="1"/>
</dbReference>
<dbReference type="Gene3D" id="1.10.1740.10">
    <property type="match status" value="1"/>
</dbReference>
<dbReference type="InterPro" id="IPR039425">
    <property type="entry name" value="RNA_pol_sigma-70-like"/>
</dbReference>
<keyword evidence="5" id="KW-0804">Transcription</keyword>
<dbReference type="Gene3D" id="1.10.10.10">
    <property type="entry name" value="Winged helix-like DNA-binding domain superfamily/Winged helix DNA-binding domain"/>
    <property type="match status" value="1"/>
</dbReference>
<dbReference type="PANTHER" id="PTHR43133:SF8">
    <property type="entry name" value="RNA POLYMERASE SIGMA FACTOR HI_1459-RELATED"/>
    <property type="match status" value="1"/>
</dbReference>
<evidence type="ECO:0000259" key="8">
    <source>
        <dbReference type="Pfam" id="PF08281"/>
    </source>
</evidence>
<evidence type="ECO:0000256" key="5">
    <source>
        <dbReference type="ARBA" id="ARBA00023163"/>
    </source>
</evidence>
<dbReference type="InterPro" id="IPR036388">
    <property type="entry name" value="WH-like_DNA-bd_sf"/>
</dbReference>
<name>A0ABX1IDA9_STRGB</name>
<protein>
    <submittedName>
        <fullName evidence="9">RNA polymerase sigma factor</fullName>
    </submittedName>
</protein>
<dbReference type="Proteomes" id="UP000744032">
    <property type="component" value="Unassembled WGS sequence"/>
</dbReference>
<dbReference type="NCBIfam" id="TIGR02937">
    <property type="entry name" value="sigma70-ECF"/>
    <property type="match status" value="1"/>
</dbReference>
<evidence type="ECO:0000256" key="1">
    <source>
        <dbReference type="ARBA" id="ARBA00010641"/>
    </source>
</evidence>
<feature type="region of interest" description="Disordered" evidence="6">
    <location>
        <begin position="104"/>
        <end position="124"/>
    </location>
</feature>
<dbReference type="PANTHER" id="PTHR43133">
    <property type="entry name" value="RNA POLYMERASE ECF-TYPE SIGMA FACTO"/>
    <property type="match status" value="1"/>
</dbReference>
<dbReference type="EMBL" id="JAAXMD010000018">
    <property type="protein sequence ID" value="NKQ23645.1"/>
    <property type="molecule type" value="Genomic_DNA"/>
</dbReference>
<evidence type="ECO:0000256" key="4">
    <source>
        <dbReference type="ARBA" id="ARBA00023125"/>
    </source>
</evidence>
<dbReference type="InterPro" id="IPR013324">
    <property type="entry name" value="RNA_pol_sigma_r3/r4-like"/>
</dbReference>
<dbReference type="InterPro" id="IPR007627">
    <property type="entry name" value="RNA_pol_sigma70_r2"/>
</dbReference>
<keyword evidence="3" id="KW-0731">Sigma factor</keyword>
<organism evidence="9 10">
    <name type="scientific">Streptomyces galbus</name>
    <dbReference type="NCBI Taxonomy" id="33898"/>
    <lineage>
        <taxon>Bacteria</taxon>
        <taxon>Bacillati</taxon>
        <taxon>Actinomycetota</taxon>
        <taxon>Actinomycetes</taxon>
        <taxon>Kitasatosporales</taxon>
        <taxon>Streptomycetaceae</taxon>
        <taxon>Streptomyces</taxon>
    </lineage>
</organism>
<comment type="similarity">
    <text evidence="1">Belongs to the sigma-70 factor family. ECF subfamily.</text>
</comment>
<feature type="domain" description="RNA polymerase sigma-70 region 2" evidence="7">
    <location>
        <begin position="23"/>
        <end position="93"/>
    </location>
</feature>
<feature type="domain" description="RNA polymerase sigma factor 70 region 4 type 2" evidence="8">
    <location>
        <begin position="128"/>
        <end position="175"/>
    </location>
</feature>
<dbReference type="InterPro" id="IPR013325">
    <property type="entry name" value="RNA_pol_sigma_r2"/>
</dbReference>
<evidence type="ECO:0000256" key="2">
    <source>
        <dbReference type="ARBA" id="ARBA00023015"/>
    </source>
</evidence>
<dbReference type="RefSeq" id="WP_168372371.1">
    <property type="nucleotide sequence ID" value="NZ_JAAXMD010000018.1"/>
</dbReference>
<dbReference type="Pfam" id="PF08281">
    <property type="entry name" value="Sigma70_r4_2"/>
    <property type="match status" value="1"/>
</dbReference>
<evidence type="ECO:0000259" key="7">
    <source>
        <dbReference type="Pfam" id="PF04542"/>
    </source>
</evidence>
<comment type="caution">
    <text evidence="9">The sequence shown here is derived from an EMBL/GenBank/DDBJ whole genome shotgun (WGS) entry which is preliminary data.</text>
</comment>
<evidence type="ECO:0000256" key="3">
    <source>
        <dbReference type="ARBA" id="ARBA00023082"/>
    </source>
</evidence>
<dbReference type="SUPFAM" id="SSF88946">
    <property type="entry name" value="Sigma2 domain of RNA polymerase sigma factors"/>
    <property type="match status" value="1"/>
</dbReference>
<keyword evidence="4" id="KW-0238">DNA-binding</keyword>
<dbReference type="CDD" id="cd06171">
    <property type="entry name" value="Sigma70_r4"/>
    <property type="match status" value="1"/>
</dbReference>
<evidence type="ECO:0000256" key="6">
    <source>
        <dbReference type="SAM" id="MobiDB-lite"/>
    </source>
</evidence>
<evidence type="ECO:0000313" key="10">
    <source>
        <dbReference type="Proteomes" id="UP000744032"/>
    </source>
</evidence>
<accession>A0ABX1IDA9</accession>
<sequence length="195" mass="21243">MEEMAKQLTERLAADLDDGFTELVRVHATAVRAFLFRVSGSAAEADDLAQDTFLRAYTALRGYSPERRGALHPRAWLMTIATNVWRNHVRTSVRRPVAVTSSEDACLSWPDGSPGPEERAGTADDRGRLVSALTQLPESPRVAVVLRHVVGLSYGEIAEAQGCPVGTVKAQVSRGIGSLRTLLETEDPPPREVLK</sequence>
<proteinExistence type="inferred from homology"/>
<evidence type="ECO:0000313" key="9">
    <source>
        <dbReference type="EMBL" id="NKQ23645.1"/>
    </source>
</evidence>
<dbReference type="InterPro" id="IPR013249">
    <property type="entry name" value="RNA_pol_sigma70_r4_t2"/>
</dbReference>
<dbReference type="InterPro" id="IPR014284">
    <property type="entry name" value="RNA_pol_sigma-70_dom"/>
</dbReference>
<keyword evidence="2" id="KW-0805">Transcription regulation</keyword>